<keyword evidence="2" id="KW-1185">Reference proteome</keyword>
<evidence type="ECO:0000313" key="2">
    <source>
        <dbReference type="Proteomes" id="UP000041882"/>
    </source>
</evidence>
<reference evidence="2" key="1">
    <citation type="submission" date="2015-03" db="EMBL/GenBank/DDBJ databases">
        <authorList>
            <consortium name="Pathogen Informatics"/>
            <person name="Murphy D."/>
        </authorList>
    </citation>
    <scope>NUCLEOTIDE SEQUENCE [LARGE SCALE GENOMIC DNA]</scope>
    <source>
        <strain evidence="2">IP6945</strain>
    </source>
</reference>
<dbReference type="RefSeq" id="WP_050116141.1">
    <property type="nucleotide sequence ID" value="NZ_CQAW01000021.1"/>
</dbReference>
<organism evidence="1 2">
    <name type="scientific">Yersinia thracica</name>
    <dbReference type="NCBI Taxonomy" id="2890319"/>
    <lineage>
        <taxon>Bacteria</taxon>
        <taxon>Pseudomonadati</taxon>
        <taxon>Pseudomonadota</taxon>
        <taxon>Gammaproteobacteria</taxon>
        <taxon>Enterobacterales</taxon>
        <taxon>Yersiniaceae</taxon>
        <taxon>Yersinia</taxon>
    </lineage>
</organism>
<evidence type="ECO:0000313" key="1">
    <source>
        <dbReference type="EMBL" id="CNI23316.1"/>
    </source>
</evidence>
<gene>
    <name evidence="1" type="ORF">ERS008472_03600</name>
</gene>
<protein>
    <recommendedName>
        <fullName evidence="3">Chemotaxis protein</fullName>
    </recommendedName>
</protein>
<dbReference type="AlphaFoldDB" id="A0A0T9QR84"/>
<proteinExistence type="predicted"/>
<accession>A0A0T9QR84</accession>
<evidence type="ECO:0008006" key="3">
    <source>
        <dbReference type="Google" id="ProtNLM"/>
    </source>
</evidence>
<sequence length="559" mass="62277">MSIQLVLSHYLAGLRERNELDVLLPELLKAMGHNVLSRPQIGPAQAGVDVLSTKAGADGVDEVFVFIIKFGNVGRADFYGGPQSIDPSIREACNDFLRNRLPERLKPLRKRIVLVSNGVLLQEAQAGFSALTEDIATRPLCSLEFWGTDQLTPCIEQYLFDETLLLARGKSDLRAALAGLEESGSAINRFIRFVDACFEIQAEESEQSAETRKKKFLRRCAAASMGWAVLLVWGKSEGNLKPGVVTGEYLILRMWAEAAKLELYADNAFIDRFETLVTLHIQALVDYFEKVMPTLESPRAVLRWRPDRVFYLELMFEELGRLSTLLLLLQQKPGEETLRTTIRNAIIHLVNQHTGVLLPLYDGHSIDLTLLFCALMGESDWDNTRIIAGEVVARLHHALRTECYLPVDTDSLEDAVALDSNKAESRDFFQTSTLVPALATVTSLLGDEEALQTLRDQLLPLMKGVTLERWFPTTSLETLSGSTLGIHSVGISRALSGLRPSAREEAEASIKTFGGAAVPSDFRWYCNWQVLIALSARLYRHPLPTWFINEYSPTGPSAD</sequence>
<dbReference type="EMBL" id="CQAW01000021">
    <property type="protein sequence ID" value="CNI23316.1"/>
    <property type="molecule type" value="Genomic_DNA"/>
</dbReference>
<name>A0A0T9QR84_9GAMM</name>
<dbReference type="Proteomes" id="UP000041882">
    <property type="component" value="Unassembled WGS sequence"/>
</dbReference>